<dbReference type="Proteomes" id="UP000053558">
    <property type="component" value="Unassembled WGS sequence"/>
</dbReference>
<proteinExistence type="predicted"/>
<keyword evidence="2" id="KW-1185">Reference proteome</keyword>
<name>A0A5M3N2Z4_CONPW</name>
<evidence type="ECO:0008006" key="3">
    <source>
        <dbReference type="Google" id="ProtNLM"/>
    </source>
</evidence>
<dbReference type="AlphaFoldDB" id="A0A5M3N2Z4"/>
<dbReference type="EMBL" id="JH711574">
    <property type="protein sequence ID" value="EIW85657.1"/>
    <property type="molecule type" value="Genomic_DNA"/>
</dbReference>
<gene>
    <name evidence="1" type="ORF">CONPUDRAFT_162813</name>
</gene>
<dbReference type="RefSeq" id="XP_007765079.1">
    <property type="nucleotide sequence ID" value="XM_007766889.1"/>
</dbReference>
<evidence type="ECO:0000313" key="2">
    <source>
        <dbReference type="Proteomes" id="UP000053558"/>
    </source>
</evidence>
<dbReference type="GeneID" id="19204784"/>
<protein>
    <recommendedName>
        <fullName evidence="3">F-box domain-containing protein</fullName>
    </recommendedName>
</protein>
<dbReference type="KEGG" id="cput:CONPUDRAFT_162813"/>
<sequence length="316" mass="36780">MSVKTHPGYLDRAVFPRCDELLSRSRAVPVSLFIRYSSILDLWELNRTGFLDRLNISCKGIELLPDDWDADTWDWMDVFLRLLCKHGIVLDSFSIIDFTAPDEYEPPPPPPSPFYTHMTNVHILLERLYFNDTNVMLTFPSVTLRRLILDTTYSYSTLGLGTSQFATDFPHLEELYIHSRLILLPPPTITEESSSTPSEASVQVPHLRTLCILTDWNNKRDHTVQILRSLVLPSLSEVICGFPRRRCQFPHSIAETLEDLFARSQCRLKDVGFYNAEVDWAVEWIGLLRETQPDVQLRLFDRSNWHIRQVKEAWYH</sequence>
<organism evidence="1 2">
    <name type="scientific">Coniophora puteana (strain RWD-64-598)</name>
    <name type="common">Brown rot fungus</name>
    <dbReference type="NCBI Taxonomy" id="741705"/>
    <lineage>
        <taxon>Eukaryota</taxon>
        <taxon>Fungi</taxon>
        <taxon>Dikarya</taxon>
        <taxon>Basidiomycota</taxon>
        <taxon>Agaricomycotina</taxon>
        <taxon>Agaricomycetes</taxon>
        <taxon>Agaricomycetidae</taxon>
        <taxon>Boletales</taxon>
        <taxon>Coniophorineae</taxon>
        <taxon>Coniophoraceae</taxon>
        <taxon>Coniophora</taxon>
    </lineage>
</organism>
<comment type="caution">
    <text evidence="1">The sequence shown here is derived from an EMBL/GenBank/DDBJ whole genome shotgun (WGS) entry which is preliminary data.</text>
</comment>
<evidence type="ECO:0000313" key="1">
    <source>
        <dbReference type="EMBL" id="EIW85657.1"/>
    </source>
</evidence>
<accession>A0A5M3N2Z4</accession>
<reference evidence="2" key="1">
    <citation type="journal article" date="2012" name="Science">
        <title>The Paleozoic origin of enzymatic lignin decomposition reconstructed from 31 fungal genomes.</title>
        <authorList>
            <person name="Floudas D."/>
            <person name="Binder M."/>
            <person name="Riley R."/>
            <person name="Barry K."/>
            <person name="Blanchette R.A."/>
            <person name="Henrissat B."/>
            <person name="Martinez A.T."/>
            <person name="Otillar R."/>
            <person name="Spatafora J.W."/>
            <person name="Yadav J.S."/>
            <person name="Aerts A."/>
            <person name="Benoit I."/>
            <person name="Boyd A."/>
            <person name="Carlson A."/>
            <person name="Copeland A."/>
            <person name="Coutinho P.M."/>
            <person name="de Vries R.P."/>
            <person name="Ferreira P."/>
            <person name="Findley K."/>
            <person name="Foster B."/>
            <person name="Gaskell J."/>
            <person name="Glotzer D."/>
            <person name="Gorecki P."/>
            <person name="Heitman J."/>
            <person name="Hesse C."/>
            <person name="Hori C."/>
            <person name="Igarashi K."/>
            <person name="Jurgens J.A."/>
            <person name="Kallen N."/>
            <person name="Kersten P."/>
            <person name="Kohler A."/>
            <person name="Kuees U."/>
            <person name="Kumar T.K.A."/>
            <person name="Kuo A."/>
            <person name="LaButti K."/>
            <person name="Larrondo L.F."/>
            <person name="Lindquist E."/>
            <person name="Ling A."/>
            <person name="Lombard V."/>
            <person name="Lucas S."/>
            <person name="Lundell T."/>
            <person name="Martin R."/>
            <person name="McLaughlin D.J."/>
            <person name="Morgenstern I."/>
            <person name="Morin E."/>
            <person name="Murat C."/>
            <person name="Nagy L.G."/>
            <person name="Nolan M."/>
            <person name="Ohm R.A."/>
            <person name="Patyshakuliyeva A."/>
            <person name="Rokas A."/>
            <person name="Ruiz-Duenas F.J."/>
            <person name="Sabat G."/>
            <person name="Salamov A."/>
            <person name="Samejima M."/>
            <person name="Schmutz J."/>
            <person name="Slot J.C."/>
            <person name="St John F."/>
            <person name="Stenlid J."/>
            <person name="Sun H."/>
            <person name="Sun S."/>
            <person name="Syed K."/>
            <person name="Tsang A."/>
            <person name="Wiebenga A."/>
            <person name="Young D."/>
            <person name="Pisabarro A."/>
            <person name="Eastwood D.C."/>
            <person name="Martin F."/>
            <person name="Cullen D."/>
            <person name="Grigoriev I.V."/>
            <person name="Hibbett D.S."/>
        </authorList>
    </citation>
    <scope>NUCLEOTIDE SEQUENCE [LARGE SCALE GENOMIC DNA]</scope>
    <source>
        <strain evidence="2">RWD-64-598 SS2</strain>
    </source>
</reference>